<dbReference type="FunFam" id="2.100.10.50:FF:000002">
    <property type="entry name" value="Multivesicular body subunit 12B"/>
    <property type="match status" value="1"/>
</dbReference>
<evidence type="ECO:0000256" key="6">
    <source>
        <dbReference type="ARBA" id="ARBA00022927"/>
    </source>
</evidence>
<dbReference type="GO" id="GO:0031902">
    <property type="term" value="C:late endosome membrane"/>
    <property type="evidence" value="ECO:0007669"/>
    <property type="project" value="UniProtKB-SubCell"/>
</dbReference>
<evidence type="ECO:0000256" key="8">
    <source>
        <dbReference type="ARBA" id="ARBA00053101"/>
    </source>
</evidence>
<dbReference type="Pfam" id="PF10240">
    <property type="entry name" value="DUF2464"/>
    <property type="match status" value="1"/>
</dbReference>
<dbReference type="PANTHER" id="PTHR31547">
    <property type="entry name" value="MULTIVESICULAR BODY SUBUNIT 12B"/>
    <property type="match status" value="1"/>
</dbReference>
<feature type="region of interest" description="Disordered" evidence="9">
    <location>
        <begin position="190"/>
        <end position="213"/>
    </location>
</feature>
<evidence type="ECO:0000256" key="7">
    <source>
        <dbReference type="ARBA" id="ARBA00023136"/>
    </source>
</evidence>
<dbReference type="GO" id="GO:0019075">
    <property type="term" value="P:virus maturation"/>
    <property type="evidence" value="ECO:0007669"/>
    <property type="project" value="TreeGrafter"/>
</dbReference>
<dbReference type="GO" id="GO:0042058">
    <property type="term" value="P:regulation of epidermal growth factor receptor signaling pathway"/>
    <property type="evidence" value="ECO:0007669"/>
    <property type="project" value="TreeGrafter"/>
</dbReference>
<keyword evidence="7" id="KW-0472">Membrane</keyword>
<dbReference type="Proteomes" id="UP000694388">
    <property type="component" value="Unplaced"/>
</dbReference>
<name>A0A8C4PXZ3_EPTBU</name>
<dbReference type="PROSITE" id="PS51498">
    <property type="entry name" value="MABP"/>
    <property type="match status" value="1"/>
</dbReference>
<keyword evidence="12" id="KW-1185">Reference proteome</keyword>
<dbReference type="Gene3D" id="2.100.10.50">
    <property type="match status" value="1"/>
</dbReference>
<organism evidence="11 12">
    <name type="scientific">Eptatretus burgeri</name>
    <name type="common">Inshore hagfish</name>
    <dbReference type="NCBI Taxonomy" id="7764"/>
    <lineage>
        <taxon>Eukaryota</taxon>
        <taxon>Metazoa</taxon>
        <taxon>Chordata</taxon>
        <taxon>Craniata</taxon>
        <taxon>Vertebrata</taxon>
        <taxon>Cyclostomata</taxon>
        <taxon>Myxini</taxon>
        <taxon>Myxiniformes</taxon>
        <taxon>Myxinidae</taxon>
        <taxon>Eptatretinae</taxon>
        <taxon>Eptatretus</taxon>
    </lineage>
</organism>
<dbReference type="InterPro" id="IPR040297">
    <property type="entry name" value="MVB12B"/>
</dbReference>
<dbReference type="AlphaFoldDB" id="A0A8C4PXZ3"/>
<dbReference type="InterPro" id="IPR023341">
    <property type="entry name" value="MABP"/>
</dbReference>
<dbReference type="PANTHER" id="PTHR31547:SF1">
    <property type="entry name" value="MULTIVESICULAR BODY SUBUNIT 12B"/>
    <property type="match status" value="1"/>
</dbReference>
<evidence type="ECO:0000256" key="3">
    <source>
        <dbReference type="ARBA" id="ARBA00010432"/>
    </source>
</evidence>
<evidence type="ECO:0000256" key="2">
    <source>
        <dbReference type="ARBA" id="ARBA00004481"/>
    </source>
</evidence>
<dbReference type="Ensembl" id="ENSEBUT00000005103.1">
    <property type="protein sequence ID" value="ENSEBUP00000004665.1"/>
    <property type="gene ID" value="ENSEBUG00000003260.1"/>
</dbReference>
<proteinExistence type="inferred from homology"/>
<reference evidence="11" key="1">
    <citation type="submission" date="2025-05" db="UniProtKB">
        <authorList>
            <consortium name="Ensembl"/>
        </authorList>
    </citation>
    <scope>IDENTIFICATION</scope>
</reference>
<keyword evidence="5" id="KW-0967">Endosome</keyword>
<evidence type="ECO:0000313" key="11">
    <source>
        <dbReference type="Ensembl" id="ENSEBUP00000004681.1"/>
    </source>
</evidence>
<evidence type="ECO:0000256" key="1">
    <source>
        <dbReference type="ARBA" id="ARBA00004414"/>
    </source>
</evidence>
<evidence type="ECO:0000256" key="5">
    <source>
        <dbReference type="ARBA" id="ARBA00022753"/>
    </source>
</evidence>
<accession>A0A8C4PXZ3</accession>
<dbReference type="GO" id="GO:0015031">
    <property type="term" value="P:protein transport"/>
    <property type="evidence" value="ECO:0007669"/>
    <property type="project" value="UniProtKB-KW"/>
</dbReference>
<feature type="domain" description="MABP" evidence="10">
    <location>
        <begin position="16"/>
        <end position="162"/>
    </location>
</feature>
<evidence type="ECO:0000256" key="4">
    <source>
        <dbReference type="ARBA" id="ARBA00022448"/>
    </source>
</evidence>
<dbReference type="InterPro" id="IPR018798">
    <property type="entry name" value="MVB12A/B"/>
</dbReference>
<dbReference type="GO" id="GO:0000813">
    <property type="term" value="C:ESCRT I complex"/>
    <property type="evidence" value="ECO:0007669"/>
    <property type="project" value="InterPro"/>
</dbReference>
<comment type="subcellular location">
    <subcellularLocation>
        <location evidence="2">Endosome membrane</location>
        <topology evidence="2">Peripheral membrane protein</topology>
    </subcellularLocation>
    <subcellularLocation>
        <location evidence="1">Late endosome membrane</location>
    </subcellularLocation>
</comment>
<dbReference type="GeneTree" id="ENSGT00940000155945"/>
<keyword evidence="6" id="KW-0653">Protein transport</keyword>
<dbReference type="Ensembl" id="ENSEBUT00000005119.1">
    <property type="protein sequence ID" value="ENSEBUP00000004681.1"/>
    <property type="gene ID" value="ENSEBUG00000003260.1"/>
</dbReference>
<dbReference type="OMA" id="IQGKSKH"/>
<comment type="function">
    <text evidence="8">Component of the ESCRT-I complex, a regulator of vesicular trafficking process. Required for the sorting of endocytic ubiquitinated cargos into multivesicular bodies.</text>
</comment>
<sequence length="213" mass="23858">MPEVHELRDALPNDQPHPITSVGVLAHRNTAPQGYDVILTTDDNADADLWKDRMFKSKTTRYLCFTRHTSKDNGHVENVVVDVKLVGDKETLPVGFVAVQDTMDTKEPVFQKKRLCIKLIPRDSTDMAVCDLRVTSKSRSAPTYCTLLGELNGMSLWIRWRKLPPIVRQTQTSTAMTHYSWEGTSLVQNPSLPYSQQPDASTQGQPIYSVSGG</sequence>
<evidence type="ECO:0000313" key="12">
    <source>
        <dbReference type="Proteomes" id="UP000694388"/>
    </source>
</evidence>
<keyword evidence="4" id="KW-0813">Transport</keyword>
<comment type="similarity">
    <text evidence="3">Belongs to the MVB12 family.</text>
</comment>
<protein>
    <submittedName>
        <fullName evidence="11">Multivesicular body subunit 12B</fullName>
    </submittedName>
</protein>
<evidence type="ECO:0000256" key="9">
    <source>
        <dbReference type="SAM" id="MobiDB-lite"/>
    </source>
</evidence>
<dbReference type="GO" id="GO:0046755">
    <property type="term" value="P:viral budding"/>
    <property type="evidence" value="ECO:0007669"/>
    <property type="project" value="TreeGrafter"/>
</dbReference>
<evidence type="ECO:0000259" key="10">
    <source>
        <dbReference type="PROSITE" id="PS51498"/>
    </source>
</evidence>